<dbReference type="eggNOG" id="COG1543">
    <property type="taxonomic scope" value="Bacteria"/>
</dbReference>
<dbReference type="SUPFAM" id="SSF88713">
    <property type="entry name" value="Glycoside hydrolase/deacetylase"/>
    <property type="match status" value="1"/>
</dbReference>
<comment type="caution">
    <text evidence="7">The sequence shown here is derived from an EMBL/GenBank/DDBJ whole genome shotgun (WGS) entry which is preliminary data.</text>
</comment>
<dbReference type="InterPro" id="IPR028995">
    <property type="entry name" value="Glyco_hydro_57/38_cen_sf"/>
</dbReference>
<dbReference type="GO" id="GO:0016787">
    <property type="term" value="F:hydrolase activity"/>
    <property type="evidence" value="ECO:0007669"/>
    <property type="project" value="UniProtKB-KW"/>
</dbReference>
<evidence type="ECO:0000259" key="6">
    <source>
        <dbReference type="Pfam" id="PF09210"/>
    </source>
</evidence>
<evidence type="ECO:0000256" key="3">
    <source>
        <dbReference type="PIRSR" id="PIRSR640042-2"/>
    </source>
</evidence>
<dbReference type="PANTHER" id="PTHR41695:SF1">
    <property type="entry name" value="1,4-ALPHA-GLUCAN BRANCHING ENZYME TK1436"/>
    <property type="match status" value="1"/>
</dbReference>
<protein>
    <submittedName>
        <fullName evidence="7">Glycoside hydrolase</fullName>
    </submittedName>
</protein>
<feature type="binding site" evidence="3">
    <location>
        <position position="244"/>
    </location>
    <ligand>
        <name>substrate</name>
    </ligand>
</feature>
<dbReference type="CDD" id="cd10792">
    <property type="entry name" value="GH57N_AmyC_like"/>
    <property type="match status" value="1"/>
</dbReference>
<evidence type="ECO:0000313" key="7">
    <source>
        <dbReference type="EMBL" id="KGE73505.1"/>
    </source>
</evidence>
<dbReference type="GO" id="GO:0003844">
    <property type="term" value="F:1,4-alpha-glucan branching enzyme activity"/>
    <property type="evidence" value="ECO:0007669"/>
    <property type="project" value="InterPro"/>
</dbReference>
<reference evidence="7 8" key="1">
    <citation type="submission" date="2014-05" db="EMBL/GenBank/DDBJ databases">
        <title>De novo Genome Sequence of Spirocheata sp.</title>
        <authorList>
            <person name="Shivani Y."/>
            <person name="Subhash Y."/>
            <person name="Tushar L."/>
            <person name="Sasikala C."/>
            <person name="Ramana C.V."/>
        </authorList>
    </citation>
    <scope>NUCLEOTIDE SEQUENCE [LARGE SCALE GENOMIC DNA]</scope>
    <source>
        <strain evidence="7 8">JC230</strain>
    </source>
</reference>
<dbReference type="OrthoDB" id="9803279at2"/>
<dbReference type="InterPro" id="IPR040042">
    <property type="entry name" value="Branching_enz_MT3115-like"/>
</dbReference>
<dbReference type="STRING" id="1480694.DC28_02225"/>
<dbReference type="Pfam" id="PF03065">
    <property type="entry name" value="Glyco_hydro_57"/>
    <property type="match status" value="1"/>
</dbReference>
<dbReference type="InterPro" id="IPR037090">
    <property type="entry name" value="57_glycoside_trans_central"/>
</dbReference>
<dbReference type="RefSeq" id="WP_037545294.1">
    <property type="nucleotide sequence ID" value="NZ_JNUP01000023.1"/>
</dbReference>
<feature type="binding site" evidence="3">
    <location>
        <position position="467"/>
    </location>
    <ligand>
        <name>substrate</name>
    </ligand>
</feature>
<accession>A0A098R032</accession>
<keyword evidence="2 4" id="KW-0119">Carbohydrate metabolism</keyword>
<dbReference type="InterPro" id="IPR015293">
    <property type="entry name" value="BE_C"/>
</dbReference>
<dbReference type="Pfam" id="PF09210">
    <property type="entry name" value="BE_C"/>
    <property type="match status" value="1"/>
</dbReference>
<dbReference type="InterPro" id="IPR011330">
    <property type="entry name" value="Glyco_hydro/deAcase_b/a-brl"/>
</dbReference>
<comment type="similarity">
    <text evidence="1 4">Belongs to the glycosyl hydrolase 57 family.</text>
</comment>
<proteinExistence type="inferred from homology"/>
<dbReference type="Gene3D" id="1.20.1430.10">
    <property type="entry name" value="Families 57/38 glycoside transferase, middle domain"/>
    <property type="match status" value="1"/>
</dbReference>
<dbReference type="EMBL" id="JNUP01000023">
    <property type="protein sequence ID" value="KGE73505.1"/>
    <property type="molecule type" value="Genomic_DNA"/>
</dbReference>
<dbReference type="Gene3D" id="3.20.110.10">
    <property type="entry name" value="Glycoside hydrolase 38, N terminal domain"/>
    <property type="match status" value="1"/>
</dbReference>
<gene>
    <name evidence="7" type="ORF">DC28_02225</name>
</gene>
<dbReference type="Proteomes" id="UP000029692">
    <property type="component" value="Unassembled WGS sequence"/>
</dbReference>
<dbReference type="AlphaFoldDB" id="A0A098R032"/>
<organism evidence="7 8">
    <name type="scientific">Spirochaeta lutea</name>
    <dbReference type="NCBI Taxonomy" id="1480694"/>
    <lineage>
        <taxon>Bacteria</taxon>
        <taxon>Pseudomonadati</taxon>
        <taxon>Spirochaetota</taxon>
        <taxon>Spirochaetia</taxon>
        <taxon>Spirochaetales</taxon>
        <taxon>Spirochaetaceae</taxon>
        <taxon>Spirochaeta</taxon>
    </lineage>
</organism>
<evidence type="ECO:0000313" key="8">
    <source>
        <dbReference type="Proteomes" id="UP000029692"/>
    </source>
</evidence>
<evidence type="ECO:0000256" key="1">
    <source>
        <dbReference type="ARBA" id="ARBA00006821"/>
    </source>
</evidence>
<evidence type="ECO:0000256" key="4">
    <source>
        <dbReference type="RuleBase" id="RU361196"/>
    </source>
</evidence>
<keyword evidence="7" id="KW-0378">Hydrolase</keyword>
<feature type="binding site" evidence="3">
    <location>
        <position position="407"/>
    </location>
    <ligand>
        <name>substrate</name>
    </ligand>
</feature>
<evidence type="ECO:0000256" key="2">
    <source>
        <dbReference type="ARBA" id="ARBA00023277"/>
    </source>
</evidence>
<dbReference type="InterPro" id="IPR004300">
    <property type="entry name" value="Glyco_hydro_57_N"/>
</dbReference>
<dbReference type="InterPro" id="IPR027291">
    <property type="entry name" value="Glyco_hydro_38_N_sf"/>
</dbReference>
<name>A0A098R032_9SPIO</name>
<dbReference type="GO" id="GO:0030979">
    <property type="term" value="P:alpha-glucan biosynthetic process"/>
    <property type="evidence" value="ECO:0007669"/>
    <property type="project" value="InterPro"/>
</dbReference>
<evidence type="ECO:0000259" key="5">
    <source>
        <dbReference type="Pfam" id="PF03065"/>
    </source>
</evidence>
<keyword evidence="8" id="KW-1185">Reference proteome</keyword>
<feature type="binding site" evidence="3">
    <location>
        <position position="261"/>
    </location>
    <ligand>
        <name>substrate</name>
    </ligand>
</feature>
<dbReference type="GO" id="GO:0005576">
    <property type="term" value="C:extracellular region"/>
    <property type="evidence" value="ECO:0007669"/>
    <property type="project" value="TreeGrafter"/>
</dbReference>
<dbReference type="PANTHER" id="PTHR41695">
    <property type="entry name" value="1,4-ALPHA-GLUCAN BRANCHING ENZYME RV3031-RELATED"/>
    <property type="match status" value="1"/>
</dbReference>
<dbReference type="SUPFAM" id="SSF88688">
    <property type="entry name" value="Families 57/38 glycoside transferase middle domain"/>
    <property type="match status" value="1"/>
</dbReference>
<feature type="domain" description="Glycoside hydrolase family 57 N-terminal" evidence="5">
    <location>
        <begin position="10"/>
        <end position="340"/>
    </location>
</feature>
<feature type="domain" description="1,4-alpha-glucan branching enzyme C-terminal" evidence="6">
    <location>
        <begin position="427"/>
        <end position="527"/>
    </location>
</feature>
<sequence length="545" mass="63702">MQQPKGYLNFVLHAHLPFIRHPEYETFLEETWLFEAISETYLPLLRMFDRLDADGIPINISISFSPTLVSMLEDPLLQQRYVTYVEKLIRLGESEVVRTKGDPDFAPLAEMYLDFYSRNLEDFTQKFEMHILRGFEFYFKKGSIELLTAPGTYPFLPFYEQYPSNVAAHVEAAIDTHHRAFGKVPKGMWLPECGYYPGLEEILKDYEIEHFYTSAHGLLFSPDIPVSGVYAPVQTPNGLAVFGRDISSANLVWSSEQGYPGDPVYRDFYRDIGHDLDFDYIKPYLHLEKIRVNTGYKYFAVTGNTPQKRIYRPERAQKKVREHAENFIYHHTQHINKVSPLMNSTPVITCPFSAELFGHWWFEGPQWLEKVLRTVHQTHELEFILPTKFLGNQDQELQTVQPIFSSWGNKGYAEVWLEGSNDWIYRHIHTAIERLQEVIERFPDASGLKERALNQAAREIMMAQSLDWPVIMRSGTAERYAVNRVKEHIANFYRIYDALGQGNLGTEWLTRVEKKHNIFPSLDYRVFASRRLKKQRNHGHPYAIR</sequence>